<accession>A0AAV6RPZ2</accession>
<dbReference type="EMBL" id="JAGKHQ010000010">
    <property type="protein sequence ID" value="KAG7507415.1"/>
    <property type="molecule type" value="Genomic_DNA"/>
</dbReference>
<organism evidence="2 3">
    <name type="scientific">Solea senegalensis</name>
    <name type="common">Senegalese sole</name>
    <dbReference type="NCBI Taxonomy" id="28829"/>
    <lineage>
        <taxon>Eukaryota</taxon>
        <taxon>Metazoa</taxon>
        <taxon>Chordata</taxon>
        <taxon>Craniata</taxon>
        <taxon>Vertebrata</taxon>
        <taxon>Euteleostomi</taxon>
        <taxon>Actinopterygii</taxon>
        <taxon>Neopterygii</taxon>
        <taxon>Teleostei</taxon>
        <taxon>Neoteleostei</taxon>
        <taxon>Acanthomorphata</taxon>
        <taxon>Carangaria</taxon>
        <taxon>Pleuronectiformes</taxon>
        <taxon>Pleuronectoidei</taxon>
        <taxon>Soleidae</taxon>
        <taxon>Solea</taxon>
    </lineage>
</organism>
<evidence type="ECO:0000313" key="3">
    <source>
        <dbReference type="Proteomes" id="UP000693946"/>
    </source>
</evidence>
<dbReference type="Proteomes" id="UP000693946">
    <property type="component" value="Linkage Group LG18"/>
</dbReference>
<gene>
    <name evidence="2" type="ORF">JOB18_033678</name>
</gene>
<sequence>MSSTGGTQEQTQQTHIRLRLIISDATVKESGGEGEEREVRQSGGEQKQAYSQNKCTSLFSICAVLKRLWDDNYPSSKNPFHTVVSSARIEGNKETSYSRTESSLSTHGFSMSYSCDLLNTTEDVPWRYRHSVDTATATEINEPSGKIQWRHNS</sequence>
<feature type="region of interest" description="Disordered" evidence="1">
    <location>
        <begin position="25"/>
        <end position="50"/>
    </location>
</feature>
<evidence type="ECO:0000256" key="1">
    <source>
        <dbReference type="SAM" id="MobiDB-lite"/>
    </source>
</evidence>
<name>A0AAV6RPZ2_SOLSE</name>
<keyword evidence="3" id="KW-1185">Reference proteome</keyword>
<evidence type="ECO:0000313" key="2">
    <source>
        <dbReference type="EMBL" id="KAG7507415.1"/>
    </source>
</evidence>
<proteinExistence type="predicted"/>
<protein>
    <submittedName>
        <fullName evidence="2">Uncharacterized protein</fullName>
    </submittedName>
</protein>
<reference evidence="2 3" key="1">
    <citation type="journal article" date="2021" name="Sci. Rep.">
        <title>Chromosome anchoring in Senegalese sole (Solea senegalensis) reveals sex-associated markers and genome rearrangements in flatfish.</title>
        <authorList>
            <person name="Guerrero-Cozar I."/>
            <person name="Gomez-Garrido J."/>
            <person name="Berbel C."/>
            <person name="Martinez-Blanch J.F."/>
            <person name="Alioto T."/>
            <person name="Claros M.G."/>
            <person name="Gagnaire P.A."/>
            <person name="Manchado M."/>
        </authorList>
    </citation>
    <scope>NUCLEOTIDE SEQUENCE [LARGE SCALE GENOMIC DNA]</scope>
    <source>
        <strain evidence="2">Sse05_10M</strain>
    </source>
</reference>
<comment type="caution">
    <text evidence="2">The sequence shown here is derived from an EMBL/GenBank/DDBJ whole genome shotgun (WGS) entry which is preliminary data.</text>
</comment>
<dbReference type="AlphaFoldDB" id="A0AAV6RPZ2"/>